<dbReference type="AlphaFoldDB" id="A0A1H9WTF0"/>
<evidence type="ECO:0000313" key="2">
    <source>
        <dbReference type="Proteomes" id="UP000199503"/>
    </source>
</evidence>
<accession>A0A1H9WTF0</accession>
<keyword evidence="2" id="KW-1185">Reference proteome</keyword>
<protein>
    <submittedName>
        <fullName evidence="1">Uncharacterized protein</fullName>
    </submittedName>
</protein>
<proteinExistence type="predicted"/>
<name>A0A1H9WTF0_9PSEU</name>
<reference evidence="2" key="1">
    <citation type="submission" date="2016-10" db="EMBL/GenBank/DDBJ databases">
        <authorList>
            <person name="Varghese N."/>
            <person name="Submissions S."/>
        </authorList>
    </citation>
    <scope>NUCLEOTIDE SEQUENCE [LARGE SCALE GENOMIC DNA]</scope>
    <source>
        <strain evidence="2">DSM 44437</strain>
    </source>
</reference>
<sequence length="51" mass="5656">MVKGSYLCRTEGHRGISVFVDHPTGAPRVDGSTASAVKIMRRSELLVNIWR</sequence>
<gene>
    <name evidence="1" type="ORF">SAMN04488000_12498</name>
</gene>
<dbReference type="Proteomes" id="UP000199503">
    <property type="component" value="Unassembled WGS sequence"/>
</dbReference>
<dbReference type="EMBL" id="FOFV01000024">
    <property type="protein sequence ID" value="SES37145.1"/>
    <property type="molecule type" value="Genomic_DNA"/>
</dbReference>
<organism evidence="1 2">
    <name type="scientific">Lentzea albida</name>
    <dbReference type="NCBI Taxonomy" id="65499"/>
    <lineage>
        <taxon>Bacteria</taxon>
        <taxon>Bacillati</taxon>
        <taxon>Actinomycetota</taxon>
        <taxon>Actinomycetes</taxon>
        <taxon>Pseudonocardiales</taxon>
        <taxon>Pseudonocardiaceae</taxon>
        <taxon>Lentzea</taxon>
    </lineage>
</organism>
<evidence type="ECO:0000313" key="1">
    <source>
        <dbReference type="EMBL" id="SES37145.1"/>
    </source>
</evidence>